<dbReference type="GO" id="GO:0005737">
    <property type="term" value="C:cytoplasm"/>
    <property type="evidence" value="ECO:0007669"/>
    <property type="project" value="TreeGrafter"/>
</dbReference>
<dbReference type="RefSeq" id="WP_048693774.1">
    <property type="nucleotide sequence ID" value="NZ_HG764815.1"/>
</dbReference>
<dbReference type="GO" id="GO:0051082">
    <property type="term" value="F:unfolded protein binding"/>
    <property type="evidence" value="ECO:0007669"/>
    <property type="project" value="InterPro"/>
</dbReference>
<proteinExistence type="predicted"/>
<evidence type="ECO:0000256" key="7">
    <source>
        <dbReference type="ARBA" id="ARBA00023186"/>
    </source>
</evidence>
<feature type="domain" description="J" evidence="8">
    <location>
        <begin position="10"/>
        <end position="75"/>
    </location>
</feature>
<reference evidence="9 10" key="1">
    <citation type="journal article" date="2013" name="ISME J.">
        <title>A metabolic model for members of the genus Tetrasphaera involved in enhanced biological phosphorus removal.</title>
        <authorList>
            <person name="Kristiansen R."/>
            <person name="Nguyen H.T.T."/>
            <person name="Saunders A.M."/>
            <person name="Nielsen J.L."/>
            <person name="Wimmer R."/>
            <person name="Le V.Q."/>
            <person name="McIlroy S.J."/>
            <person name="Petrovski S."/>
            <person name="Seviour R.J."/>
            <person name="Calteau A."/>
            <person name="Nielsen K.L."/>
            <person name="Nielsen P.H."/>
        </authorList>
    </citation>
    <scope>NUCLEOTIDE SEQUENCE [LARGE SCALE GENOMIC DNA]</scope>
    <source>
        <strain evidence="9 10">Ben110</strain>
    </source>
</reference>
<evidence type="ECO:0000259" key="8">
    <source>
        <dbReference type="PROSITE" id="PS50076"/>
    </source>
</evidence>
<evidence type="ECO:0000256" key="5">
    <source>
        <dbReference type="ARBA" id="ARBA00022833"/>
    </source>
</evidence>
<evidence type="ECO:0000256" key="1">
    <source>
        <dbReference type="ARBA" id="ARBA00022705"/>
    </source>
</evidence>
<evidence type="ECO:0000256" key="4">
    <source>
        <dbReference type="ARBA" id="ARBA00022771"/>
    </source>
</evidence>
<keyword evidence="4" id="KW-0863">Zinc-finger</keyword>
<dbReference type="Proteomes" id="UP000035763">
    <property type="component" value="Unassembled WGS sequence"/>
</dbReference>
<dbReference type="FunFam" id="2.60.260.20:FF:000005">
    <property type="entry name" value="Chaperone protein dnaJ 1, mitochondrial"/>
    <property type="match status" value="1"/>
</dbReference>
<keyword evidence="5" id="KW-0862">Zinc</keyword>
<evidence type="ECO:0000313" key="10">
    <source>
        <dbReference type="Proteomes" id="UP000035763"/>
    </source>
</evidence>
<dbReference type="PROSITE" id="PS00636">
    <property type="entry name" value="DNAJ_1"/>
    <property type="match status" value="1"/>
</dbReference>
<dbReference type="PROSITE" id="PS50076">
    <property type="entry name" value="DNAJ_2"/>
    <property type="match status" value="1"/>
</dbReference>
<dbReference type="OrthoDB" id="9779889at2"/>
<keyword evidence="10" id="KW-1185">Reference proteome</keyword>
<dbReference type="EMBL" id="CAJA01000079">
    <property type="protein sequence ID" value="CCH72453.1"/>
    <property type="molecule type" value="Genomic_DNA"/>
</dbReference>
<dbReference type="Pfam" id="PF01556">
    <property type="entry name" value="DnaJ_C"/>
    <property type="match status" value="1"/>
</dbReference>
<dbReference type="PRINTS" id="PR00625">
    <property type="entry name" value="JDOMAIN"/>
</dbReference>
<dbReference type="CDD" id="cd06257">
    <property type="entry name" value="DnaJ"/>
    <property type="match status" value="1"/>
</dbReference>
<comment type="caution">
    <text evidence="9">The sequence shown here is derived from an EMBL/GenBank/DDBJ whole genome shotgun (WGS) entry which is preliminary data.</text>
</comment>
<protein>
    <submittedName>
        <fullName evidence="9">Chaperone protein DnaJ 1</fullName>
    </submittedName>
</protein>
<dbReference type="InterPro" id="IPR001623">
    <property type="entry name" value="DnaJ_domain"/>
</dbReference>
<keyword evidence="1" id="KW-0235">DNA replication</keyword>
<dbReference type="CDD" id="cd10747">
    <property type="entry name" value="DnaJ_C"/>
    <property type="match status" value="1"/>
</dbReference>
<keyword evidence="6" id="KW-0346">Stress response</keyword>
<evidence type="ECO:0000256" key="2">
    <source>
        <dbReference type="ARBA" id="ARBA00022723"/>
    </source>
</evidence>
<dbReference type="SUPFAM" id="SSF46565">
    <property type="entry name" value="Chaperone J-domain"/>
    <property type="match status" value="1"/>
</dbReference>
<gene>
    <name evidence="9" type="primary">dnaJ</name>
    <name evidence="9" type="ORF">BN11_170005</name>
</gene>
<dbReference type="SUPFAM" id="SSF49493">
    <property type="entry name" value="HSP40/DnaJ peptide-binding domain"/>
    <property type="match status" value="2"/>
</dbReference>
<dbReference type="Gene3D" id="1.10.287.110">
    <property type="entry name" value="DnaJ domain"/>
    <property type="match status" value="1"/>
</dbReference>
<accession>W6JT65</accession>
<dbReference type="InterPro" id="IPR018253">
    <property type="entry name" value="DnaJ_domain_CS"/>
</dbReference>
<keyword evidence="2" id="KW-0479">Metal-binding</keyword>
<dbReference type="AlphaFoldDB" id="W6JT65"/>
<dbReference type="InterPro" id="IPR008971">
    <property type="entry name" value="HSP40/DnaJ_pept-bd"/>
</dbReference>
<dbReference type="STRING" id="1193182.BN11_170005"/>
<keyword evidence="3" id="KW-0677">Repeat</keyword>
<sequence>MASQDWFEKDFYAILGVPSDADDAAIKKAYRKLARQHHPDKNAGDPAAEQKFKDITEAHSVLSDKKQRQEYDAVRQMARGGARFTAGGPGGGAGAEGFEDIFSSMFGGQGGNVRFSTRGGGGQPDLNDILGGLFGQQGGFGQGSPYGDRGGFGAPRGPQRGPDIQAKTTLSFRDAVEGSTVTLSGLDGQRITTRIPAGVKDGQKIKLRGKGGDGDPGAAKGDLILTVSVEKHPVFGRDGDNLTIDLPVTFAEAALGATVAVPTLDGHAVKVKIAPGTPSGRVLRVKGRGVKTKSHTGDLLAKVAILVPQRLSDEARAAIETLRAQEEGADPRADLFREAAKD</sequence>
<evidence type="ECO:0000256" key="6">
    <source>
        <dbReference type="ARBA" id="ARBA00023016"/>
    </source>
</evidence>
<dbReference type="InterPro" id="IPR036869">
    <property type="entry name" value="J_dom_sf"/>
</dbReference>
<keyword evidence="7" id="KW-0143">Chaperone</keyword>
<dbReference type="SMART" id="SM00271">
    <property type="entry name" value="DnaJ"/>
    <property type="match status" value="1"/>
</dbReference>
<evidence type="ECO:0000256" key="3">
    <source>
        <dbReference type="ARBA" id="ARBA00022737"/>
    </source>
</evidence>
<organism evidence="9 10">
    <name type="scientific">Nostocoides australiense Ben110</name>
    <dbReference type="NCBI Taxonomy" id="1193182"/>
    <lineage>
        <taxon>Bacteria</taxon>
        <taxon>Bacillati</taxon>
        <taxon>Actinomycetota</taxon>
        <taxon>Actinomycetes</taxon>
        <taxon>Micrococcales</taxon>
        <taxon>Intrasporangiaceae</taxon>
        <taxon>Nostocoides</taxon>
    </lineage>
</organism>
<dbReference type="InterPro" id="IPR002939">
    <property type="entry name" value="DnaJ_C"/>
</dbReference>
<dbReference type="Pfam" id="PF00226">
    <property type="entry name" value="DnaJ"/>
    <property type="match status" value="1"/>
</dbReference>
<name>W6JT65_9MICO</name>
<dbReference type="PANTHER" id="PTHR43096:SF54">
    <property type="entry name" value="CHAPERONE PROTEIN DNAJ 1"/>
    <property type="match status" value="1"/>
</dbReference>
<dbReference type="PANTHER" id="PTHR43096">
    <property type="entry name" value="DNAJ HOMOLOG 1, MITOCHONDRIAL-RELATED"/>
    <property type="match status" value="1"/>
</dbReference>
<dbReference type="GO" id="GO:0006260">
    <property type="term" value="P:DNA replication"/>
    <property type="evidence" value="ECO:0007669"/>
    <property type="project" value="UniProtKB-KW"/>
</dbReference>
<dbReference type="GO" id="GO:0042026">
    <property type="term" value="P:protein refolding"/>
    <property type="evidence" value="ECO:0007669"/>
    <property type="project" value="TreeGrafter"/>
</dbReference>
<dbReference type="Gene3D" id="2.60.260.20">
    <property type="entry name" value="Urease metallochaperone UreE, N-terminal domain"/>
    <property type="match status" value="2"/>
</dbReference>
<evidence type="ECO:0000313" key="9">
    <source>
        <dbReference type="EMBL" id="CCH72453.1"/>
    </source>
</evidence>
<dbReference type="GO" id="GO:0008270">
    <property type="term" value="F:zinc ion binding"/>
    <property type="evidence" value="ECO:0007669"/>
    <property type="project" value="UniProtKB-KW"/>
</dbReference>